<dbReference type="RefSeq" id="WP_192576596.1">
    <property type="nucleotide sequence ID" value="NZ_BMMG01000002.1"/>
</dbReference>
<name>A0ABV4RAY1_9BACT</name>
<dbReference type="PROSITE" id="PS51257">
    <property type="entry name" value="PROKAR_LIPOPROTEIN"/>
    <property type="match status" value="1"/>
</dbReference>
<dbReference type="EMBL" id="JBGOGF010000001">
    <property type="protein sequence ID" value="MFA1770236.1"/>
    <property type="molecule type" value="Genomic_DNA"/>
</dbReference>
<keyword evidence="1" id="KW-0175">Coiled coil</keyword>
<organism evidence="2 3">
    <name type="scientific">Rufibacter glacialis</name>
    <dbReference type="NCBI Taxonomy" id="1259555"/>
    <lineage>
        <taxon>Bacteria</taxon>
        <taxon>Pseudomonadati</taxon>
        <taxon>Bacteroidota</taxon>
        <taxon>Cytophagia</taxon>
        <taxon>Cytophagales</taxon>
        <taxon>Hymenobacteraceae</taxon>
        <taxon>Rufibacter</taxon>
    </lineage>
</organism>
<evidence type="ECO:0000256" key="1">
    <source>
        <dbReference type="SAM" id="Coils"/>
    </source>
</evidence>
<proteinExistence type="predicted"/>
<reference evidence="2 3" key="1">
    <citation type="submission" date="2024-08" db="EMBL/GenBank/DDBJ databases">
        <authorList>
            <person name="Wei W."/>
        </authorList>
    </citation>
    <scope>NUCLEOTIDE SEQUENCE [LARGE SCALE GENOMIC DNA]</scope>
    <source>
        <strain evidence="2 3">XU2</strain>
    </source>
</reference>
<comment type="caution">
    <text evidence="2">The sequence shown here is derived from an EMBL/GenBank/DDBJ whole genome shotgun (WGS) entry which is preliminary data.</text>
</comment>
<evidence type="ECO:0008006" key="4">
    <source>
        <dbReference type="Google" id="ProtNLM"/>
    </source>
</evidence>
<evidence type="ECO:0000313" key="3">
    <source>
        <dbReference type="Proteomes" id="UP001570846"/>
    </source>
</evidence>
<evidence type="ECO:0000313" key="2">
    <source>
        <dbReference type="EMBL" id="MFA1770236.1"/>
    </source>
</evidence>
<keyword evidence="3" id="KW-1185">Reference proteome</keyword>
<accession>A0ABV4RAY1</accession>
<sequence>MMRKPSNYTATGALFLVLLGGTACERTSPSNNDPNNQPQNRAEADLAELREWVKDKTEKTDSTLLEKGPKVREEFKQRSSQLDTRLDSLSEKSKEEYKELRRKYENWEARNQQRGEVPLHQETLRRIETELFGTPNALEVQIPADQMRDVYTQFLQNVRQRRTTWTASDWDYVDAIYRRLNEKKDLVEAQIPTNDKLKIKALQAEYLTLEAGKDAKDLYREMKQ</sequence>
<feature type="coiled-coil region" evidence="1">
    <location>
        <begin position="72"/>
        <end position="110"/>
    </location>
</feature>
<protein>
    <recommendedName>
        <fullName evidence="4">DUF3826 domain-containing protein</fullName>
    </recommendedName>
</protein>
<gene>
    <name evidence="2" type="ORF">ACD591_02955</name>
</gene>
<dbReference type="Proteomes" id="UP001570846">
    <property type="component" value="Unassembled WGS sequence"/>
</dbReference>